<keyword evidence="2" id="KW-1185">Reference proteome</keyword>
<name>A0ACC2J3Q6_9PEZI</name>
<protein>
    <submittedName>
        <fullName evidence="1">Uncharacterized protein</fullName>
    </submittedName>
</protein>
<comment type="caution">
    <text evidence="1">The sequence shown here is derived from an EMBL/GenBank/DDBJ whole genome shotgun (WGS) entry which is preliminary data.</text>
</comment>
<accession>A0ACC2J3Q6</accession>
<gene>
    <name evidence="1" type="ORF">ONZ43_g1668</name>
</gene>
<dbReference type="EMBL" id="JAPESX010000301">
    <property type="protein sequence ID" value="KAJ8122035.1"/>
    <property type="molecule type" value="Genomic_DNA"/>
</dbReference>
<evidence type="ECO:0000313" key="2">
    <source>
        <dbReference type="Proteomes" id="UP001153334"/>
    </source>
</evidence>
<organism evidence="1 2">
    <name type="scientific">Nemania bipapillata</name>
    <dbReference type="NCBI Taxonomy" id="110536"/>
    <lineage>
        <taxon>Eukaryota</taxon>
        <taxon>Fungi</taxon>
        <taxon>Dikarya</taxon>
        <taxon>Ascomycota</taxon>
        <taxon>Pezizomycotina</taxon>
        <taxon>Sordariomycetes</taxon>
        <taxon>Xylariomycetidae</taxon>
        <taxon>Xylariales</taxon>
        <taxon>Xylariaceae</taxon>
        <taxon>Nemania</taxon>
    </lineage>
</organism>
<reference evidence="1" key="1">
    <citation type="submission" date="2022-11" db="EMBL/GenBank/DDBJ databases">
        <title>Genome Sequence of Nemania bipapillata.</title>
        <authorList>
            <person name="Buettner E."/>
        </authorList>
    </citation>
    <scope>NUCLEOTIDE SEQUENCE</scope>
    <source>
        <strain evidence="1">CP14</strain>
    </source>
</reference>
<evidence type="ECO:0000313" key="1">
    <source>
        <dbReference type="EMBL" id="KAJ8122035.1"/>
    </source>
</evidence>
<dbReference type="Proteomes" id="UP001153334">
    <property type="component" value="Unassembled WGS sequence"/>
</dbReference>
<proteinExistence type="predicted"/>
<sequence length="440" mass="49964">MAHLAHSLYSAAVAYPISAVVVTIGLLLLSFQIVFHPLRRYPGPLVAKLTNGYGAFYALKRSLHLQTFEDHKRYGPIVRHGPNKLVFNTATALKPVSERSMKAFEPIVIEQIDIFLKQIAACQGSPIDMKDKCNYLGMDIVGLLSFGFALHCQTEQKHRFFADHMGVSNRRLNTYMQIPFIPRYRVQTLINLIWYKAKERAYRLIEHMVKSRMQSQDARHDFYSFVADGLKTAEGQSLRVNDLWMEAILFIVAGGDTTSTAMAATFFYLAHHPDYYTKAADEVRSLFKSGSTLWRQQAADDTDMSLFIVDGCVIPRGTYIGVNTYAIQHNEDYFPDPFKYDPERWMGSKKMKGPLPEPLVAFSTGSRGCPGKAMAYMELSLLLAKSLWYFDFKPSPGDLGQVGLDKTGEFRIHDVYISTHDGPWLSFTPRKSFLEDFPNQ</sequence>